<feature type="chain" id="PRO_5020223560" description="7TM GPCR serpentine receptor class x (Srx) domain-containing protein" evidence="1">
    <location>
        <begin position="25"/>
        <end position="68"/>
    </location>
</feature>
<evidence type="ECO:0000313" key="3">
    <source>
        <dbReference type="Proteomes" id="UP000298663"/>
    </source>
</evidence>
<accession>A0A4U5MVS2</accession>
<proteinExistence type="predicted"/>
<evidence type="ECO:0000313" key="2">
    <source>
        <dbReference type="EMBL" id="TKR73949.1"/>
    </source>
</evidence>
<dbReference type="AlphaFoldDB" id="A0A4U5MVS2"/>
<evidence type="ECO:0008006" key="4">
    <source>
        <dbReference type="Google" id="ProtNLM"/>
    </source>
</evidence>
<gene>
    <name evidence="2" type="ORF">L596_021189</name>
</gene>
<feature type="signal peptide" evidence="1">
    <location>
        <begin position="1"/>
        <end position="24"/>
    </location>
</feature>
<keyword evidence="1" id="KW-0732">Signal</keyword>
<protein>
    <recommendedName>
        <fullName evidence="4">7TM GPCR serpentine receptor class x (Srx) domain-containing protein</fullName>
    </recommendedName>
</protein>
<dbReference type="EMBL" id="AZBU02000006">
    <property type="protein sequence ID" value="TKR73949.1"/>
    <property type="molecule type" value="Genomic_DNA"/>
</dbReference>
<dbReference type="Proteomes" id="UP000298663">
    <property type="component" value="Unassembled WGS sequence"/>
</dbReference>
<name>A0A4U5MVS2_STECR</name>
<comment type="caution">
    <text evidence="2">The sequence shown here is derived from an EMBL/GenBank/DDBJ whole genome shotgun (WGS) entry which is preliminary data.</text>
</comment>
<reference evidence="2 3" key="1">
    <citation type="journal article" date="2015" name="Genome Biol.">
        <title>Comparative genomics of Steinernema reveals deeply conserved gene regulatory networks.</title>
        <authorList>
            <person name="Dillman A.R."/>
            <person name="Macchietto M."/>
            <person name="Porter C.F."/>
            <person name="Rogers A."/>
            <person name="Williams B."/>
            <person name="Antoshechkin I."/>
            <person name="Lee M.M."/>
            <person name="Goodwin Z."/>
            <person name="Lu X."/>
            <person name="Lewis E.E."/>
            <person name="Goodrich-Blair H."/>
            <person name="Stock S.P."/>
            <person name="Adams B.J."/>
            <person name="Sternberg P.W."/>
            <person name="Mortazavi A."/>
        </authorList>
    </citation>
    <scope>NUCLEOTIDE SEQUENCE [LARGE SCALE GENOMIC DNA]</scope>
    <source>
        <strain evidence="2 3">ALL</strain>
    </source>
</reference>
<reference evidence="2 3" key="2">
    <citation type="journal article" date="2019" name="G3 (Bethesda)">
        <title>Hybrid Assembly of the Genome of the Entomopathogenic Nematode Steinernema carpocapsae Identifies the X-Chromosome.</title>
        <authorList>
            <person name="Serra L."/>
            <person name="Macchietto M."/>
            <person name="Macias-Munoz A."/>
            <person name="McGill C.J."/>
            <person name="Rodriguez I.M."/>
            <person name="Rodriguez B."/>
            <person name="Murad R."/>
            <person name="Mortazavi A."/>
        </authorList>
    </citation>
    <scope>NUCLEOTIDE SEQUENCE [LARGE SCALE GENOMIC DNA]</scope>
    <source>
        <strain evidence="2 3">ALL</strain>
    </source>
</reference>
<sequence>MLIANTALMGTIATFLWSVQHAAAGFVYMGMNGSVHQSVNRFLIKIIVKETAPKKVFVITLRANSNSQ</sequence>
<evidence type="ECO:0000256" key="1">
    <source>
        <dbReference type="SAM" id="SignalP"/>
    </source>
</evidence>
<organism evidence="2 3">
    <name type="scientific">Steinernema carpocapsae</name>
    <name type="common">Entomopathogenic nematode</name>
    <dbReference type="NCBI Taxonomy" id="34508"/>
    <lineage>
        <taxon>Eukaryota</taxon>
        <taxon>Metazoa</taxon>
        <taxon>Ecdysozoa</taxon>
        <taxon>Nematoda</taxon>
        <taxon>Chromadorea</taxon>
        <taxon>Rhabditida</taxon>
        <taxon>Tylenchina</taxon>
        <taxon>Panagrolaimomorpha</taxon>
        <taxon>Strongyloidoidea</taxon>
        <taxon>Steinernematidae</taxon>
        <taxon>Steinernema</taxon>
    </lineage>
</organism>
<keyword evidence="3" id="KW-1185">Reference proteome</keyword>